<dbReference type="Gene3D" id="1.25.40.20">
    <property type="entry name" value="Ankyrin repeat-containing domain"/>
    <property type="match status" value="1"/>
</dbReference>
<evidence type="ECO:0000313" key="3">
    <source>
        <dbReference type="Proteomes" id="UP001165289"/>
    </source>
</evidence>
<dbReference type="PROSITE" id="PS50088">
    <property type="entry name" value="ANK_REPEAT"/>
    <property type="match status" value="1"/>
</dbReference>
<dbReference type="Pfam" id="PF00023">
    <property type="entry name" value="Ank"/>
    <property type="match status" value="1"/>
</dbReference>
<keyword evidence="3" id="KW-1185">Reference proteome</keyword>
<accession>A0AAV7KLK0</accession>
<dbReference type="Proteomes" id="UP001165289">
    <property type="component" value="Unassembled WGS sequence"/>
</dbReference>
<dbReference type="AlphaFoldDB" id="A0AAV7KLK0"/>
<dbReference type="SUPFAM" id="SSF48403">
    <property type="entry name" value="Ankyrin repeat"/>
    <property type="match status" value="1"/>
</dbReference>
<comment type="caution">
    <text evidence="2">The sequence shown here is derived from an EMBL/GenBank/DDBJ whole genome shotgun (WGS) entry which is preliminary data.</text>
</comment>
<feature type="repeat" description="ANK" evidence="1">
    <location>
        <begin position="412"/>
        <end position="434"/>
    </location>
</feature>
<protein>
    <submittedName>
        <fullName evidence="2">Uncharacterized protein</fullName>
    </submittedName>
</protein>
<organism evidence="2 3">
    <name type="scientific">Oopsacas minuta</name>
    <dbReference type="NCBI Taxonomy" id="111878"/>
    <lineage>
        <taxon>Eukaryota</taxon>
        <taxon>Metazoa</taxon>
        <taxon>Porifera</taxon>
        <taxon>Hexactinellida</taxon>
        <taxon>Hexasterophora</taxon>
        <taxon>Lyssacinosida</taxon>
        <taxon>Leucopsacidae</taxon>
        <taxon>Oopsacas</taxon>
    </lineage>
</organism>
<reference evidence="2 3" key="1">
    <citation type="journal article" date="2023" name="BMC Biol.">
        <title>The compact genome of the sponge Oopsacas minuta (Hexactinellida) is lacking key metazoan core genes.</title>
        <authorList>
            <person name="Santini S."/>
            <person name="Schenkelaars Q."/>
            <person name="Jourda C."/>
            <person name="Duchesne M."/>
            <person name="Belahbib H."/>
            <person name="Rocher C."/>
            <person name="Selva M."/>
            <person name="Riesgo A."/>
            <person name="Vervoort M."/>
            <person name="Leys S.P."/>
            <person name="Kodjabachian L."/>
            <person name="Le Bivic A."/>
            <person name="Borchiellini C."/>
            <person name="Claverie J.M."/>
            <person name="Renard E."/>
        </authorList>
    </citation>
    <scope>NUCLEOTIDE SEQUENCE [LARGE SCALE GENOMIC DNA]</scope>
    <source>
        <strain evidence="2">SPO-2</strain>
    </source>
</reference>
<name>A0AAV7KLK0_9METZ</name>
<keyword evidence="1" id="KW-0040">ANK repeat</keyword>
<dbReference type="InterPro" id="IPR002110">
    <property type="entry name" value="Ankyrin_rpt"/>
</dbReference>
<evidence type="ECO:0000313" key="2">
    <source>
        <dbReference type="EMBL" id="KAI6661615.1"/>
    </source>
</evidence>
<dbReference type="InterPro" id="IPR036770">
    <property type="entry name" value="Ankyrin_rpt-contain_sf"/>
</dbReference>
<evidence type="ECO:0000256" key="1">
    <source>
        <dbReference type="PROSITE-ProRule" id="PRU00023"/>
    </source>
</evidence>
<dbReference type="EMBL" id="JAKMXF010000011">
    <property type="protein sequence ID" value="KAI6661615.1"/>
    <property type="molecule type" value="Genomic_DNA"/>
</dbReference>
<proteinExistence type="predicted"/>
<gene>
    <name evidence="2" type="ORF">LOD99_13488</name>
</gene>
<dbReference type="PROSITE" id="PS50297">
    <property type="entry name" value="ANK_REP_REGION"/>
    <property type="match status" value="1"/>
</dbReference>
<sequence>MSLFRVQTSSYPEKASAWHEALISDSMEPFQSGSLLNSDPNSSDPNGLTALHWLIIKTLINPKITRNMCIYKCIEVLIGEGFRIDSQCNSGFTSLCMAYLRNIQQLCDISSLKYVDKLANTHLSHQPTRPNHKVLMNVCDILLRHGATLRTNNSTFSPLSYTQLYYHIHPHPQDSLLANYQHNIELQELYKLSLLKALTPENNYRALLKTVVKHGISFPHQPANIELSLESIVRILIQIEECFKSETFSYIYNLPSYHCGGHDFEIVKSPKSQVLEVIGAINSFKTQLISNNSNKRLQKVQLSLSEGKFLFLTIFIAVWESFEGSYPNTSTLMHQLTQEFGVNSLIQKLILLKTEWSLSNVALTFSIQNILQNREEREEVYFAQIITLIKNKLWYKVVALMASQVNDRCVTLGQTPLHYAAGELDTNLIHFLLEDVGAYPYVVSSAGMNFYEVIPDRTHDCYLYDQITNIQTFVLYIYHFKNRVRPLKTLCAVIIARHYEQYGTFARGMDYFIRLHMPVYK</sequence>